<comment type="similarity">
    <text evidence="8">Belongs to the RNase Z family.</text>
</comment>
<evidence type="ECO:0000256" key="5">
    <source>
        <dbReference type="ARBA" id="ARBA00022759"/>
    </source>
</evidence>
<feature type="binding site" evidence="8">
    <location>
        <position position="141"/>
    </location>
    <ligand>
        <name>Zn(2+)</name>
        <dbReference type="ChEBI" id="CHEBI:29105"/>
        <label>1</label>
        <note>catalytic</note>
    </ligand>
</feature>
<dbReference type="SUPFAM" id="SSF56281">
    <property type="entry name" value="Metallo-hydrolase/oxidoreductase"/>
    <property type="match status" value="1"/>
</dbReference>
<dbReference type="AlphaFoldDB" id="A0A0C2HE19"/>
<evidence type="ECO:0000313" key="13">
    <source>
        <dbReference type="Proteomes" id="UP000527860"/>
    </source>
</evidence>
<keyword evidence="6 8" id="KW-0378">Hydrolase</keyword>
<dbReference type="Proteomes" id="UP000031546">
    <property type="component" value="Unassembled WGS sequence"/>
</dbReference>
<dbReference type="EC" id="3.1.26.11" evidence="8"/>
<evidence type="ECO:0000313" key="10">
    <source>
        <dbReference type="EMBL" id="KIH71920.1"/>
    </source>
</evidence>
<dbReference type="CDD" id="cd07717">
    <property type="entry name" value="RNaseZ_ZiPD-like_MBL-fold"/>
    <property type="match status" value="1"/>
</dbReference>
<proteinExistence type="inferred from homology"/>
<reference evidence="11" key="2">
    <citation type="submission" date="2020-04" db="EMBL/GenBank/DDBJ databases">
        <authorList>
            <person name="Tanveer F."/>
            <person name="Xie Y."/>
            <person name="Shinwari Z.K."/>
        </authorList>
    </citation>
    <scope>NUCLEOTIDE SEQUENCE</scope>
    <source>
        <strain evidence="11">MOSEL-ME25</strain>
    </source>
</reference>
<keyword evidence="5 8" id="KW-0255">Endonuclease</keyword>
<dbReference type="InterPro" id="IPR036866">
    <property type="entry name" value="RibonucZ/Hydroxyglut_hydro"/>
</dbReference>
<reference evidence="10 12" key="1">
    <citation type="submission" date="2015-01" db="EMBL/GenBank/DDBJ databases">
        <title>Genome sequences of high lactate-tolerant strain Salinicoccus roseus W12 with industrial interest.</title>
        <authorList>
            <person name="Wang H."/>
            <person name="Yu B."/>
        </authorList>
    </citation>
    <scope>NUCLEOTIDE SEQUENCE [LARGE SCALE GENOMIC DNA]</scope>
    <source>
        <strain evidence="10 12">W12</strain>
    </source>
</reference>
<evidence type="ECO:0000313" key="11">
    <source>
        <dbReference type="EMBL" id="MDB0579062.1"/>
    </source>
</evidence>
<feature type="binding site" evidence="8">
    <location>
        <position position="68"/>
    </location>
    <ligand>
        <name>Zn(2+)</name>
        <dbReference type="ChEBI" id="CHEBI:29105"/>
        <label>2</label>
        <note>catalytic</note>
    </ligand>
</feature>
<feature type="domain" description="Metallo-beta-lactamase" evidence="9">
    <location>
        <begin position="18"/>
        <end position="209"/>
    </location>
</feature>
<dbReference type="EMBL" id="JABEVU030000001">
    <property type="protein sequence ID" value="MDB0579062.1"/>
    <property type="molecule type" value="Genomic_DNA"/>
</dbReference>
<reference evidence="11" key="3">
    <citation type="submission" date="2022-12" db="EMBL/GenBank/DDBJ databases">
        <title>Genome analysis and biological profiling of marine Salinicoccus roseus MOSEL-ME25.</title>
        <authorList>
            <person name="Mirza F.T."/>
            <person name="Xie Y."/>
            <person name="Shinwari Z.K."/>
        </authorList>
    </citation>
    <scope>NUCLEOTIDE SEQUENCE</scope>
    <source>
        <strain evidence="11">MOSEL-ME25</strain>
    </source>
</reference>
<dbReference type="GeneID" id="77844063"/>
<keyword evidence="2 8" id="KW-0819">tRNA processing</keyword>
<comment type="cofactor">
    <cofactor evidence="8">
        <name>Zn(2+)</name>
        <dbReference type="ChEBI" id="CHEBI:29105"/>
    </cofactor>
    <text evidence="8">Binds 2 Zn(2+) ions.</text>
</comment>
<dbReference type="EMBL" id="JXII01000001">
    <property type="protein sequence ID" value="KIH71920.1"/>
    <property type="molecule type" value="Genomic_DNA"/>
</dbReference>
<evidence type="ECO:0000256" key="4">
    <source>
        <dbReference type="ARBA" id="ARBA00022723"/>
    </source>
</evidence>
<organism evidence="10 12">
    <name type="scientific">Salinicoccus roseus</name>
    <dbReference type="NCBI Taxonomy" id="45670"/>
    <lineage>
        <taxon>Bacteria</taxon>
        <taxon>Bacillati</taxon>
        <taxon>Bacillota</taxon>
        <taxon>Bacilli</taxon>
        <taxon>Bacillales</taxon>
        <taxon>Staphylococcaceae</taxon>
        <taxon>Salinicoccus</taxon>
    </lineage>
</organism>
<feature type="binding site" evidence="8">
    <location>
        <position position="67"/>
    </location>
    <ligand>
        <name>Zn(2+)</name>
        <dbReference type="ChEBI" id="CHEBI:29105"/>
        <label>2</label>
        <note>catalytic</note>
    </ligand>
</feature>
<dbReference type="PANTHER" id="PTHR46018">
    <property type="entry name" value="ZINC PHOSPHODIESTERASE ELAC PROTEIN 1"/>
    <property type="match status" value="1"/>
</dbReference>
<feature type="binding site" evidence="8">
    <location>
        <position position="65"/>
    </location>
    <ligand>
        <name>Zn(2+)</name>
        <dbReference type="ChEBI" id="CHEBI:29105"/>
        <label>1</label>
        <note>catalytic</note>
    </ligand>
</feature>
<evidence type="ECO:0000256" key="1">
    <source>
        <dbReference type="ARBA" id="ARBA00011738"/>
    </source>
</evidence>
<name>A0A0C2HE19_9STAP</name>
<feature type="binding site" evidence="8">
    <location>
        <position position="63"/>
    </location>
    <ligand>
        <name>Zn(2+)</name>
        <dbReference type="ChEBI" id="CHEBI:29105"/>
        <label>1</label>
        <note>catalytic</note>
    </ligand>
</feature>
<feature type="binding site" evidence="8">
    <location>
        <position position="211"/>
    </location>
    <ligand>
        <name>Zn(2+)</name>
        <dbReference type="ChEBI" id="CHEBI:29105"/>
        <label>2</label>
        <note>catalytic</note>
    </ligand>
</feature>
<keyword evidence="13" id="KW-1185">Reference proteome</keyword>
<evidence type="ECO:0000256" key="8">
    <source>
        <dbReference type="HAMAP-Rule" id="MF_01818"/>
    </source>
</evidence>
<dbReference type="InterPro" id="IPR001279">
    <property type="entry name" value="Metallo-B-lactamas"/>
</dbReference>
<protein>
    <recommendedName>
        <fullName evidence="8">Ribonuclease Z</fullName>
        <shortName evidence="8">RNase Z</shortName>
        <ecNumber evidence="8">3.1.26.11</ecNumber>
    </recommendedName>
    <alternativeName>
        <fullName evidence="8">tRNA 3 endonuclease</fullName>
    </alternativeName>
    <alternativeName>
        <fullName evidence="8">tRNase Z</fullName>
    </alternativeName>
</protein>
<evidence type="ECO:0000256" key="2">
    <source>
        <dbReference type="ARBA" id="ARBA00022694"/>
    </source>
</evidence>
<evidence type="ECO:0000256" key="3">
    <source>
        <dbReference type="ARBA" id="ARBA00022722"/>
    </source>
</evidence>
<evidence type="ECO:0000313" key="12">
    <source>
        <dbReference type="Proteomes" id="UP000031546"/>
    </source>
</evidence>
<accession>A0A0C2HE19</accession>
<dbReference type="Gene3D" id="3.60.15.10">
    <property type="entry name" value="Ribonuclease Z/Hydroxyacylglutathione hydrolase-like"/>
    <property type="match status" value="1"/>
</dbReference>
<dbReference type="Pfam" id="PF12706">
    <property type="entry name" value="Lactamase_B_2"/>
    <property type="match status" value="1"/>
</dbReference>
<dbReference type="GO" id="GO:0042781">
    <property type="term" value="F:3'-tRNA processing endoribonuclease activity"/>
    <property type="evidence" value="ECO:0007669"/>
    <property type="project" value="UniProtKB-UniRule"/>
</dbReference>
<keyword evidence="3 8" id="KW-0540">Nuclease</keyword>
<comment type="subunit">
    <text evidence="1 8">Homodimer.</text>
</comment>
<sequence>MKFKVLGSGAGIPSRTRNTQSFVLDVVEEINQYFLIDASEALQHRILNTTIRPSKIKHVFITHLHGDHIFGLPGFLSSRAHQGGEGIPLVIYGPPGLKEWIEVTFRISSSHLNYPIRFVEVVHDGEYEVEGFTVKSRLLDHAVDSFMYAFIEPEKLGALDSAKLKDIGIMPGPIYKEIKKSQTFQHEGETYATADFLSPPVEGRKVAVHGDTRIIDRPDYLELLDGADLIVHEATYLEGEKEKAHQYFHSEIDDVLNNLSRISYGRLLLVHISNRYDAEMLESVEEKMGDRAVIAHDYLEITIPRDSR</sequence>
<dbReference type="SMART" id="SM00849">
    <property type="entry name" value="Lactamase_B"/>
    <property type="match status" value="1"/>
</dbReference>
<dbReference type="GO" id="GO:0008270">
    <property type="term" value="F:zinc ion binding"/>
    <property type="evidence" value="ECO:0007669"/>
    <property type="project" value="UniProtKB-UniRule"/>
</dbReference>
<evidence type="ECO:0000256" key="7">
    <source>
        <dbReference type="ARBA" id="ARBA00022833"/>
    </source>
</evidence>
<comment type="function">
    <text evidence="8">Zinc phosphodiesterase, which displays some tRNA 3'-processing endonuclease activity. Probably involved in tRNA maturation, by removing a 3'-trailer from precursor tRNA.</text>
</comment>
<dbReference type="STRING" id="45670.SN16_00720"/>
<feature type="binding site" evidence="8">
    <location>
        <position position="271"/>
    </location>
    <ligand>
        <name>Zn(2+)</name>
        <dbReference type="ChEBI" id="CHEBI:29105"/>
        <label>2</label>
        <note>catalytic</note>
    </ligand>
</feature>
<dbReference type="InterPro" id="IPR013471">
    <property type="entry name" value="RNase_Z/BN"/>
</dbReference>
<feature type="binding site" evidence="8">
    <location>
        <position position="211"/>
    </location>
    <ligand>
        <name>Zn(2+)</name>
        <dbReference type="ChEBI" id="CHEBI:29105"/>
        <label>1</label>
        <note>catalytic</note>
    </ligand>
</feature>
<evidence type="ECO:0000259" key="9">
    <source>
        <dbReference type="SMART" id="SM00849"/>
    </source>
</evidence>
<dbReference type="OrthoDB" id="9800940at2"/>
<keyword evidence="4 8" id="KW-0479">Metal-binding</keyword>
<gene>
    <name evidence="8" type="primary">rnz</name>
    <name evidence="11" type="ORF">F7P68_0000735</name>
    <name evidence="10" type="ORF">SN16_00720</name>
</gene>
<dbReference type="RefSeq" id="WP_040104694.1">
    <property type="nucleotide sequence ID" value="NZ_JABEVU030000001.1"/>
</dbReference>
<comment type="caution">
    <text evidence="10">The sequence shown here is derived from an EMBL/GenBank/DDBJ whole genome shotgun (WGS) entry which is preliminary data.</text>
</comment>
<dbReference type="PANTHER" id="PTHR46018:SF2">
    <property type="entry name" value="ZINC PHOSPHODIESTERASE ELAC PROTEIN 1"/>
    <property type="match status" value="1"/>
</dbReference>
<comment type="catalytic activity">
    <reaction evidence="8">
        <text>Endonucleolytic cleavage of RNA, removing extra 3' nucleotides from tRNA precursor, generating 3' termini of tRNAs. A 3'-hydroxy group is left at the tRNA terminus and a 5'-phosphoryl group is left at the trailer molecule.</text>
        <dbReference type="EC" id="3.1.26.11"/>
    </reaction>
</comment>
<evidence type="ECO:0000256" key="6">
    <source>
        <dbReference type="ARBA" id="ARBA00022801"/>
    </source>
</evidence>
<dbReference type="HAMAP" id="MF_01818">
    <property type="entry name" value="RNase_Z_BN"/>
    <property type="match status" value="1"/>
</dbReference>
<feature type="active site" description="Proton acceptor" evidence="8">
    <location>
        <position position="67"/>
    </location>
</feature>
<keyword evidence="7 8" id="KW-0862">Zinc</keyword>
<dbReference type="Proteomes" id="UP000527860">
    <property type="component" value="Unassembled WGS sequence"/>
</dbReference>